<dbReference type="InterPro" id="IPR033186">
    <property type="entry name" value="HerA_C"/>
</dbReference>
<dbReference type="Pfam" id="PF05872">
    <property type="entry name" value="HerA_C"/>
    <property type="match status" value="1"/>
</dbReference>
<dbReference type="RefSeq" id="WP_184654754.1">
    <property type="nucleotide sequence ID" value="NZ_JACHBU010000004.1"/>
</dbReference>
<comment type="caution">
    <text evidence="3">The sequence shown here is derived from an EMBL/GenBank/DDBJ whole genome shotgun (WGS) entry which is preliminary data.</text>
</comment>
<dbReference type="PANTHER" id="PTHR30121:SF6">
    <property type="entry name" value="SLR6007 PROTEIN"/>
    <property type="match status" value="1"/>
</dbReference>
<proteinExistence type="predicted"/>
<evidence type="ECO:0000259" key="2">
    <source>
        <dbReference type="Pfam" id="PF05872"/>
    </source>
</evidence>
<dbReference type="Gene3D" id="3.40.50.300">
    <property type="entry name" value="P-loop containing nucleotide triphosphate hydrolases"/>
    <property type="match status" value="2"/>
</dbReference>
<accession>A0A7X0JK35</accession>
<dbReference type="Proteomes" id="UP000585437">
    <property type="component" value="Unassembled WGS sequence"/>
</dbReference>
<name>A0A7X0JK35_9HYPH</name>
<feature type="domain" description="Helicase HerA-like C-terminal" evidence="2">
    <location>
        <begin position="19"/>
        <end position="526"/>
    </location>
</feature>
<evidence type="ECO:0000313" key="4">
    <source>
        <dbReference type="Proteomes" id="UP000585437"/>
    </source>
</evidence>
<feature type="region of interest" description="Disordered" evidence="1">
    <location>
        <begin position="448"/>
        <end position="492"/>
    </location>
</feature>
<protein>
    <recommendedName>
        <fullName evidence="2">Helicase HerA-like C-terminal domain-containing protein</fullName>
    </recommendedName>
</protein>
<keyword evidence="4" id="KW-1185">Reference proteome</keyword>
<dbReference type="SUPFAM" id="SSF52540">
    <property type="entry name" value="P-loop containing nucleoside triphosphate hydrolases"/>
    <property type="match status" value="1"/>
</dbReference>
<dbReference type="AlphaFoldDB" id="A0A7X0JK35"/>
<organism evidence="3 4">
    <name type="scientific">Rhizobium soli</name>
    <dbReference type="NCBI Taxonomy" id="424798"/>
    <lineage>
        <taxon>Bacteria</taxon>
        <taxon>Pseudomonadati</taxon>
        <taxon>Pseudomonadota</taxon>
        <taxon>Alphaproteobacteria</taxon>
        <taxon>Hyphomicrobiales</taxon>
        <taxon>Rhizobiaceae</taxon>
        <taxon>Rhizobium/Agrobacterium group</taxon>
        <taxon>Rhizobium</taxon>
    </lineage>
</organism>
<evidence type="ECO:0000256" key="1">
    <source>
        <dbReference type="SAM" id="MobiDB-lite"/>
    </source>
</evidence>
<evidence type="ECO:0000313" key="3">
    <source>
        <dbReference type="EMBL" id="MBB6508988.1"/>
    </source>
</evidence>
<sequence length="528" mass="57334">MANIDADDQAKLFIGGSRNPDDTLNKAEFLDMKFGNRHGLVTGATGTGKTVTLQVLAEGFSRAGVPVFASDIKGDLSGVAAKGEPKDFLAKRAEQIGFADYEFEQFPVIFWDLYGTKGHRVRTTIAEMGPLLLARLMDASEPQEGVLNIAFKLADKAGLPLLDLKDLTSLLNYMAENASELSKEFGLISKASVGSIQRALLVLEQQGAEHFFGEPALKITDIMRVNPNSGYGQISILAADKLMMNPRLYATFLLWLLSELFEELPEVGDPDRPKLVFFFDEAHLLFDEAPKVLLDRVEQVVRLIRSKGVGVYFVTQNPLDVPESVLAQLGNRVQHALRAYTPREQKAVKTAADTFRPNPGFDCATAITQLGTGEALVSTLGGKGAPSMVERTLIRPPSGRIGPLTDAERQSVMDRSPVLGIYDEDLDRESAFEMLGVRAKQAADAAAARKAQDELDPAPPAGSGETTGWTLPGFGNKDDDEPKGRRTVGRSGYQRETIIEAAMKSVTRTVATQVGRAIVRGILGSLKR</sequence>
<dbReference type="PANTHER" id="PTHR30121">
    <property type="entry name" value="UNCHARACTERIZED PROTEIN YJGR-RELATED"/>
    <property type="match status" value="1"/>
</dbReference>
<dbReference type="InterPro" id="IPR051162">
    <property type="entry name" value="T4SS_component"/>
</dbReference>
<dbReference type="InterPro" id="IPR027417">
    <property type="entry name" value="P-loop_NTPase"/>
</dbReference>
<reference evidence="3 4" key="1">
    <citation type="submission" date="2020-08" db="EMBL/GenBank/DDBJ databases">
        <title>The Agave Microbiome: Exploring the role of microbial communities in plant adaptations to desert environments.</title>
        <authorList>
            <person name="Partida-Martinez L.P."/>
        </authorList>
    </citation>
    <scope>NUCLEOTIDE SEQUENCE [LARGE SCALE GENOMIC DNA]</scope>
    <source>
        <strain evidence="3 4">AS3.12</strain>
    </source>
</reference>
<dbReference type="EMBL" id="JACHBU010000004">
    <property type="protein sequence ID" value="MBB6508988.1"/>
    <property type="molecule type" value="Genomic_DNA"/>
</dbReference>
<gene>
    <name evidence="3" type="ORF">F4695_002345</name>
</gene>